<feature type="non-terminal residue" evidence="2">
    <location>
        <position position="1392"/>
    </location>
</feature>
<dbReference type="Pfam" id="PF14252">
    <property type="entry name" value="DUF4347"/>
    <property type="match status" value="1"/>
</dbReference>
<dbReference type="HOGENOM" id="CLU_254894_0_0_6"/>
<organism evidence="2 3">
    <name type="scientific">Methylobacter tundripaludum (strain ATCC BAA-1195 / DSM 17260 / SV96)</name>
    <dbReference type="NCBI Taxonomy" id="697282"/>
    <lineage>
        <taxon>Bacteria</taxon>
        <taxon>Pseudomonadati</taxon>
        <taxon>Pseudomonadota</taxon>
        <taxon>Gammaproteobacteria</taxon>
        <taxon>Methylococcales</taxon>
        <taxon>Methylococcaceae</taxon>
        <taxon>Methylobacter</taxon>
    </lineage>
</organism>
<protein>
    <submittedName>
        <fullName evidence="2">Hemolysin-type calcium-binding region</fullName>
    </submittedName>
</protein>
<name>G3ISC4_METTV</name>
<gene>
    <name evidence="2" type="ORF">Mettu_1102</name>
</gene>
<dbReference type="eggNOG" id="COG2931">
    <property type="taxonomic scope" value="Bacteria"/>
</dbReference>
<proteinExistence type="predicted"/>
<evidence type="ECO:0000259" key="1">
    <source>
        <dbReference type="Pfam" id="PF14252"/>
    </source>
</evidence>
<dbReference type="STRING" id="697282.Mettu_1102"/>
<dbReference type="Proteomes" id="UP000004664">
    <property type="component" value="Unassembled WGS sequence"/>
</dbReference>
<dbReference type="InterPro" id="IPR025592">
    <property type="entry name" value="DUF4347"/>
</dbReference>
<accession>G3ISC4</accession>
<dbReference type="EMBL" id="JH109152">
    <property type="protein sequence ID" value="EGW22294.1"/>
    <property type="molecule type" value="Genomic_DNA"/>
</dbReference>
<keyword evidence="3" id="KW-1185">Reference proteome</keyword>
<sequence length="1392" mass="139445">MQFIKTMLKEKTGKVNSSLSAPALSKHRRTMIALEPRIMFDGAAVETAVDATADSSPVAQDTAAIDADKLVQAAADVAPPAVQVDPTSQLQRIEVVFIESNVSDYQTLINGVSPNAEVHVLDASQDGLTQMAEILNGRSGIDAIHIVSHGYDASVGLGSLQLTAQNLQDHTADLATIGNALTQNGDILLYGCDVAAGSSGAALVAALSKSTGADVAASTDATGSAALGGDWTFESVTGSVETSLAFRDGSLASYDHLLAALGSTVTSNFNAQAANSDLGSTSITDNGFTFTYGGAGAVNIWTQASGPTGSQSIDLGGANGANVDTLTIVSSTAGTTFKFSSVYVNGDGWGHGTLTVEGFLNSVSTGTQTINTGANGVAGGINANQVLSASTNLQNVDTIVISSVAGGFNTIDFDNFVFDPPVLPGPTVTSATYDASSNSLVVTGTLMTVTGGVTNDINVSKLTLTGQGGATYTLTSSNVEIDSATQFTVALNAADQINVEGLLNKNGTSSVGGTTFNIAAAADWNVANTGNADLTGNAITVSNVQTPTITSSTYDANTGSLVVTGTHLVKADGATNDITANKLTFTGEGGATYTLTDTSNVEITSGTEFTITLSATDKAAINQMLNKDGTSSTGATTYNLAAADDWNTVITNGDISDATGNGITASNVAVPAITSSTYDANTGALVVTGTGFLKLNGATNDIVANKFTFTGEGGATYTLTDTSNVEITSGTAFTITLSATDKAAINQMINKNGTASTSGTTYNLAAAEDWTAGAAAGVTDADLTGNGITVSNVAVPAITSSTYDANTGALVVTGTGFLKLNGATNDIVANKFTFTGEGGATYTLTDTSNVEITSGTAFTITLSATDKAAINQMINKNGTASTSGTTYNLAAAEDWTAGAAAGVTDADLTGNGITVSNVAVPAITSSTYDATTGALVVTGTGFLSKSGATNDIVANKFTFTGEGGATYTLTDTSNIEITSGTAFTITLSATDKAAINQIVNKNGTSSTGATTYNLAAAEDWTAGAAAGVTDADLTGNGITVSNVAVPAITSSTYDATTGALVVTGTGFLKLNGASNDIVANKFTFKGEGNATYTLTDTANVEITSGTSFTITLSATDKAAVNQFINKNGTSSTSGTTYNLAAAEDWTAGAAAGVTDADLTGNGITASNVAVPAITSSTYDATTGALVVTGTGFLSKSGATNDIVANKFTFTGEGGATYTLTDTSNVEITSGTAFTITLSATDKAAINQIINKNGTSSTGATTYNLAAAEDWTAGAAAGVTDADLTGNGITVSNVAVPAITSATYDYNTNILVVTGTDFLSRSGATNDIDLTKLTFTGEGGATYTLTNATGVEITSATSFSVTLSGADLTNVEALLNKDGTSAVSTATYNLSAA</sequence>
<evidence type="ECO:0000313" key="3">
    <source>
        <dbReference type="Proteomes" id="UP000004664"/>
    </source>
</evidence>
<reference evidence="2 3" key="1">
    <citation type="submission" date="2011-06" db="EMBL/GenBank/DDBJ databases">
        <title>Genomic sequence of Methylobacter tundripaludum SV96.</title>
        <authorList>
            <consortium name="US DOE Joint Genome Institute"/>
            <person name="Lucas S."/>
            <person name="Han J."/>
            <person name="Lapidus A."/>
            <person name="Cheng J.-F."/>
            <person name="Goodwin L."/>
            <person name="Pitluck S."/>
            <person name="Held B."/>
            <person name="Detter J.C."/>
            <person name="Han C."/>
            <person name="Tapia R."/>
            <person name="Land M."/>
            <person name="Hauser L."/>
            <person name="Kyrpides N."/>
            <person name="Ivanova N."/>
            <person name="Ovchinnikova G."/>
            <person name="Pagani I."/>
            <person name="Klotz M.G."/>
            <person name="Dispirito A.A."/>
            <person name="Murrell J.C."/>
            <person name="Dunfield P."/>
            <person name="Kalyuzhnaya M.G."/>
            <person name="Svenning M."/>
            <person name="Trotsenko Y.A."/>
            <person name="Stein L.Y."/>
            <person name="Woyke T."/>
        </authorList>
    </citation>
    <scope>NUCLEOTIDE SEQUENCE [LARGE SCALE GENOMIC DNA]</scope>
    <source>
        <strain evidence="3">ATCC BAA-1195 / DSM 17260 / SV96</strain>
    </source>
</reference>
<dbReference type="RefSeq" id="WP_006890265.1">
    <property type="nucleotide sequence ID" value="NZ_JH109152.1"/>
</dbReference>
<feature type="domain" description="DUF4347" evidence="1">
    <location>
        <begin position="95"/>
        <end position="258"/>
    </location>
</feature>
<evidence type="ECO:0000313" key="2">
    <source>
        <dbReference type="EMBL" id="EGW22294.1"/>
    </source>
</evidence>